<dbReference type="Gene3D" id="1.10.10.10">
    <property type="entry name" value="Winged helix-like DNA-binding domain superfamily/Winged helix DNA-binding domain"/>
    <property type="match status" value="1"/>
</dbReference>
<reference evidence="5 6" key="1">
    <citation type="submission" date="2016-11" db="EMBL/GenBank/DDBJ databases">
        <title>Draft Genome Sequences of Nine Cyanobacterial Strains from Diverse Habitats.</title>
        <authorList>
            <person name="Zhu T."/>
            <person name="Hou S."/>
            <person name="Lu X."/>
            <person name="Hess W.R."/>
        </authorList>
    </citation>
    <scope>NUCLEOTIDE SEQUENCE [LARGE SCALE GENOMIC DNA]</scope>
    <source>
        <strain evidence="5 6">IAM M-71</strain>
    </source>
</reference>
<dbReference type="SUPFAM" id="SSF46785">
    <property type="entry name" value="Winged helix' DNA-binding domain"/>
    <property type="match status" value="1"/>
</dbReference>
<proteinExistence type="predicted"/>
<evidence type="ECO:0000256" key="1">
    <source>
        <dbReference type="ARBA" id="ARBA00023015"/>
    </source>
</evidence>
<feature type="domain" description="HTH hxlR-type" evidence="4">
    <location>
        <begin position="12"/>
        <end position="110"/>
    </location>
</feature>
<dbReference type="EMBL" id="MRCE01000045">
    <property type="protein sequence ID" value="OKH31864.1"/>
    <property type="molecule type" value="Genomic_DNA"/>
</dbReference>
<keyword evidence="3" id="KW-0804">Transcription</keyword>
<dbReference type="OrthoDB" id="9791143at2"/>
<comment type="caution">
    <text evidence="5">The sequence shown here is derived from an EMBL/GenBank/DDBJ whole genome shotgun (WGS) entry which is preliminary data.</text>
</comment>
<evidence type="ECO:0000256" key="2">
    <source>
        <dbReference type="ARBA" id="ARBA00023125"/>
    </source>
</evidence>
<dbReference type="PANTHER" id="PTHR33204">
    <property type="entry name" value="TRANSCRIPTIONAL REGULATOR, MARR FAMILY"/>
    <property type="match status" value="1"/>
</dbReference>
<gene>
    <name evidence="5" type="ORF">NIES2119_27540</name>
</gene>
<evidence type="ECO:0000256" key="3">
    <source>
        <dbReference type="ARBA" id="ARBA00023163"/>
    </source>
</evidence>
<keyword evidence="2" id="KW-0238">DNA-binding</keyword>
<name>A0A1U7I6A4_9CYAN</name>
<evidence type="ECO:0000313" key="5">
    <source>
        <dbReference type="EMBL" id="OKH31864.1"/>
    </source>
</evidence>
<dbReference type="RefSeq" id="WP_073596694.1">
    <property type="nucleotide sequence ID" value="NZ_MRCE01000045.1"/>
</dbReference>
<dbReference type="Proteomes" id="UP000185860">
    <property type="component" value="Unassembled WGS sequence"/>
</dbReference>
<evidence type="ECO:0000313" key="6">
    <source>
        <dbReference type="Proteomes" id="UP000185860"/>
    </source>
</evidence>
<dbReference type="PANTHER" id="PTHR33204:SF37">
    <property type="entry name" value="HTH-TYPE TRANSCRIPTIONAL REGULATOR YODB"/>
    <property type="match status" value="1"/>
</dbReference>
<organism evidence="5 6">
    <name type="scientific">[Phormidium ambiguum] IAM M-71</name>
    <dbReference type="NCBI Taxonomy" id="454136"/>
    <lineage>
        <taxon>Bacteria</taxon>
        <taxon>Bacillati</taxon>
        <taxon>Cyanobacteriota</taxon>
        <taxon>Cyanophyceae</taxon>
        <taxon>Oscillatoriophycideae</taxon>
        <taxon>Aerosakkonematales</taxon>
        <taxon>Aerosakkonemataceae</taxon>
        <taxon>Floridanema</taxon>
    </lineage>
</organism>
<dbReference type="AlphaFoldDB" id="A0A1U7I6A4"/>
<dbReference type="GO" id="GO:0003677">
    <property type="term" value="F:DNA binding"/>
    <property type="evidence" value="ECO:0007669"/>
    <property type="project" value="UniProtKB-KW"/>
</dbReference>
<sequence length="127" mass="14623">MLDTKDCLENKCPIQFTLDLIGNKWSILILRELFLGERRTHQFLDALPGISSKTLTIRLRELEAYGLVERQVYPEIPPRVEYSLTEKGREIQPVMSALYHVGRNWLEKGDCDCPLEKAVFAELETAS</sequence>
<protein>
    <submittedName>
        <fullName evidence="5">Transcriptional regulator</fullName>
    </submittedName>
</protein>
<accession>A0A1U7I6A4</accession>
<keyword evidence="1" id="KW-0805">Transcription regulation</keyword>
<evidence type="ECO:0000259" key="4">
    <source>
        <dbReference type="PROSITE" id="PS51118"/>
    </source>
</evidence>
<dbReference type="Pfam" id="PF01638">
    <property type="entry name" value="HxlR"/>
    <property type="match status" value="1"/>
</dbReference>
<dbReference type="InterPro" id="IPR036388">
    <property type="entry name" value="WH-like_DNA-bd_sf"/>
</dbReference>
<dbReference type="STRING" id="454136.NIES2119_27540"/>
<dbReference type="InterPro" id="IPR036390">
    <property type="entry name" value="WH_DNA-bd_sf"/>
</dbReference>
<dbReference type="InterPro" id="IPR002577">
    <property type="entry name" value="HTH_HxlR"/>
</dbReference>
<dbReference type="PROSITE" id="PS51118">
    <property type="entry name" value="HTH_HXLR"/>
    <property type="match status" value="1"/>
</dbReference>